<dbReference type="EMBL" id="CP001690">
    <property type="protein sequence ID" value="ADQ66018.1"/>
    <property type="molecule type" value="Genomic_DNA"/>
</dbReference>
<protein>
    <recommendedName>
        <fullName evidence="5">STAS/SEC14 domain-containing protein</fullName>
    </recommendedName>
</protein>
<dbReference type="EMBL" id="AOHT01000033">
    <property type="protein sequence ID" value="ELY27485.1"/>
    <property type="molecule type" value="Genomic_DNA"/>
</dbReference>
<dbReference type="OrthoDB" id="195237at2157"/>
<reference evidence="2 4" key="2">
    <citation type="journal article" date="2014" name="PLoS Genet.">
        <title>Phylogenetically driven sequencing of extremely halophilic archaea reveals strategies for static and dynamic osmo-response.</title>
        <authorList>
            <person name="Becker E.A."/>
            <person name="Seitzer P.M."/>
            <person name="Tritt A."/>
            <person name="Larsen D."/>
            <person name="Krusor M."/>
            <person name="Yao A.I."/>
            <person name="Wu D."/>
            <person name="Madern D."/>
            <person name="Eisen J.A."/>
            <person name="Darling A.E."/>
            <person name="Facciotti M.T."/>
        </authorList>
    </citation>
    <scope>NUCLEOTIDE SEQUENCE [LARGE SCALE GENOMIC DNA]</scope>
    <source>
        <strain evidence="2 4">DSM 11551</strain>
    </source>
</reference>
<dbReference type="AlphaFoldDB" id="E4NLC2"/>
<dbReference type="Proteomes" id="UP000006663">
    <property type="component" value="Chromosome"/>
</dbReference>
<evidence type="ECO:0008006" key="5">
    <source>
        <dbReference type="Google" id="ProtNLM"/>
    </source>
</evidence>
<dbReference type="GeneID" id="9992234"/>
<sequence length="129" mass="14536">MGSKLPNSDEYEWEFQKRDNVGVWDIRGWAGFADETLEAVSQHYRERASKEDITATLAIFGDKTNLSAETQEYMAEEWSGNCKYAGVEKVGFVAEGITGMAVKSRMKVPQAEIADFDTLDEGLEWAREV</sequence>
<dbReference type="Proteomes" id="UP000011585">
    <property type="component" value="Unassembled WGS sequence"/>
</dbReference>
<organism evidence="1 3">
    <name type="scientific">Halogeometricum borinquense (strain ATCC 700274 / DSM 11551 / JCM 10706 / KCTC 4070 / PR3)</name>
    <dbReference type="NCBI Taxonomy" id="469382"/>
    <lineage>
        <taxon>Archaea</taxon>
        <taxon>Methanobacteriati</taxon>
        <taxon>Methanobacteriota</taxon>
        <taxon>Stenosarchaea group</taxon>
        <taxon>Halobacteria</taxon>
        <taxon>Halobacteriales</taxon>
        <taxon>Haloferacaceae</taxon>
        <taxon>Halogeometricum</taxon>
    </lineage>
</organism>
<dbReference type="eggNOG" id="arCOG06336">
    <property type="taxonomic scope" value="Archaea"/>
</dbReference>
<dbReference type="STRING" id="469382.Hbor_04140"/>
<evidence type="ECO:0000313" key="3">
    <source>
        <dbReference type="Proteomes" id="UP000006663"/>
    </source>
</evidence>
<evidence type="ECO:0000313" key="2">
    <source>
        <dbReference type="EMBL" id="ELY27485.1"/>
    </source>
</evidence>
<evidence type="ECO:0000313" key="4">
    <source>
        <dbReference type="Proteomes" id="UP000011585"/>
    </source>
</evidence>
<evidence type="ECO:0000313" key="1">
    <source>
        <dbReference type="EMBL" id="ADQ66018.1"/>
    </source>
</evidence>
<dbReference type="RefSeq" id="WP_006055414.1">
    <property type="nucleotide sequence ID" value="NC_014729.1"/>
</dbReference>
<dbReference type="KEGG" id="hbo:Hbor_04140"/>
<accession>E4NLC2</accession>
<dbReference type="HOGENOM" id="CLU_1954570_0_0_2"/>
<reference evidence="1 3" key="1">
    <citation type="journal article" date="2009" name="Stand. Genomic Sci.">
        <title>Complete genome sequence of Halogeometricum borinquense type strain (PR3).</title>
        <authorList>
            <person name="Malfatti S."/>
            <person name="Tindall B.J."/>
            <person name="Schneider S."/>
            <person name="Fahnrich R."/>
            <person name="Lapidus A."/>
            <person name="Labuttii K."/>
            <person name="Copeland A."/>
            <person name="Glavina Del Rio T."/>
            <person name="Nolan M."/>
            <person name="Chen F."/>
            <person name="Lucas S."/>
            <person name="Tice H."/>
            <person name="Cheng J.F."/>
            <person name="Bruce D."/>
            <person name="Goodwin L."/>
            <person name="Pitluck S."/>
            <person name="Anderson I."/>
            <person name="Pati A."/>
            <person name="Ivanova N."/>
            <person name="Mavromatis K."/>
            <person name="Chen A."/>
            <person name="Palaniappan K."/>
            <person name="D'haeseleer P."/>
            <person name="Goker M."/>
            <person name="Bristow J."/>
            <person name="Eisen J.A."/>
            <person name="Markowitz V."/>
            <person name="Hugenholtz P."/>
            <person name="Kyrpides N.C."/>
            <person name="Klenk H.P."/>
            <person name="Chain P."/>
        </authorList>
    </citation>
    <scope>NUCLEOTIDE SEQUENCE [LARGE SCALE GENOMIC DNA]</scope>
    <source>
        <strain evidence="3">ATCC 700274 / DSM 11551 / JCM 10706 / KCTC 4070 / PR3</strain>
        <strain evidence="1">PR 3</strain>
    </source>
</reference>
<name>E4NLC2_HALBP</name>
<gene>
    <name evidence="1" type="ordered locus">Hbor_04140</name>
    <name evidence="2" type="ORF">C499_10489</name>
</gene>
<proteinExistence type="predicted"/>
<keyword evidence="3" id="KW-1185">Reference proteome</keyword>